<evidence type="ECO:0000313" key="2">
    <source>
        <dbReference type="Proteomes" id="UP000232722"/>
    </source>
</evidence>
<reference evidence="1 2" key="2">
    <citation type="submission" date="2017-09" db="EMBL/GenBank/DDBJ databases">
        <title>Extensive intraspecific genome diversity in a model arbuscular mycorrhizal fungus.</title>
        <authorList>
            <person name="Chen E.C."/>
            <person name="Morin E."/>
            <person name="Beaudet D."/>
            <person name="Noel J."/>
            <person name="Ndikumana S."/>
            <person name="Charron P."/>
            <person name="St-Onge C."/>
            <person name="Giorgi J."/>
            <person name="Grigoriev I.V."/>
            <person name="Roux C."/>
            <person name="Martin F.M."/>
            <person name="Corradi N."/>
        </authorList>
    </citation>
    <scope>NUCLEOTIDE SEQUENCE [LARGE SCALE GENOMIC DNA]</scope>
    <source>
        <strain evidence="1 2">A5</strain>
    </source>
</reference>
<dbReference type="AlphaFoldDB" id="A0A2N0PS95"/>
<gene>
    <name evidence="1" type="ORF">RhiirA5_356401</name>
</gene>
<dbReference type="VEuPathDB" id="FungiDB:RhiirFUN_001293"/>
<reference evidence="1 2" key="1">
    <citation type="submission" date="2016-04" db="EMBL/GenBank/DDBJ databases">
        <title>Genome analyses suggest a sexual origin of heterokaryosis in a supposedly ancient asexual fungus.</title>
        <authorList>
            <person name="Ropars J."/>
            <person name="Sedzielewska K."/>
            <person name="Noel J."/>
            <person name="Charron P."/>
            <person name="Farinelli L."/>
            <person name="Marton T."/>
            <person name="Kruger M."/>
            <person name="Pelin A."/>
            <person name="Brachmann A."/>
            <person name="Corradi N."/>
        </authorList>
    </citation>
    <scope>NUCLEOTIDE SEQUENCE [LARGE SCALE GENOMIC DNA]</scope>
    <source>
        <strain evidence="1 2">A5</strain>
    </source>
</reference>
<proteinExistence type="predicted"/>
<dbReference type="Proteomes" id="UP000232722">
    <property type="component" value="Unassembled WGS sequence"/>
</dbReference>
<dbReference type="VEuPathDB" id="FungiDB:RhiirA1_531979"/>
<comment type="caution">
    <text evidence="1">The sequence shown here is derived from an EMBL/GenBank/DDBJ whole genome shotgun (WGS) entry which is preliminary data.</text>
</comment>
<evidence type="ECO:0000313" key="1">
    <source>
        <dbReference type="EMBL" id="PKC09701.1"/>
    </source>
</evidence>
<sequence length="54" mass="6394">MRKRNSTEVLKSRFVEIRNTTPVGYIGCLFRNNLLRIINTIMNFFNYNLLARNG</sequence>
<dbReference type="VEuPathDB" id="FungiDB:FUN_023213"/>
<accession>A0A2N0PS95</accession>
<dbReference type="EMBL" id="LLXJ01000438">
    <property type="protein sequence ID" value="PKC09701.1"/>
    <property type="molecule type" value="Genomic_DNA"/>
</dbReference>
<protein>
    <submittedName>
        <fullName evidence="1">Uncharacterized protein</fullName>
    </submittedName>
</protein>
<organism evidence="1 2">
    <name type="scientific">Rhizophagus irregularis</name>
    <dbReference type="NCBI Taxonomy" id="588596"/>
    <lineage>
        <taxon>Eukaryota</taxon>
        <taxon>Fungi</taxon>
        <taxon>Fungi incertae sedis</taxon>
        <taxon>Mucoromycota</taxon>
        <taxon>Glomeromycotina</taxon>
        <taxon>Glomeromycetes</taxon>
        <taxon>Glomerales</taxon>
        <taxon>Glomeraceae</taxon>
        <taxon>Rhizophagus</taxon>
    </lineage>
</organism>
<name>A0A2N0PS95_9GLOM</name>